<evidence type="ECO:0000256" key="4">
    <source>
        <dbReference type="ARBA" id="ARBA00023002"/>
    </source>
</evidence>
<dbReference type="PANTHER" id="PTHR43098:SF5">
    <property type="entry name" value="DUAL-FUNCTIONAL MONOOXYGENASE_METHYLTRANSFERASE PSOF"/>
    <property type="match status" value="1"/>
</dbReference>
<evidence type="ECO:0000256" key="3">
    <source>
        <dbReference type="ARBA" id="ARBA00022857"/>
    </source>
</evidence>
<keyword evidence="3" id="KW-0521">NADP</keyword>
<dbReference type="InterPro" id="IPR050775">
    <property type="entry name" value="FAD-binding_Monooxygenases"/>
</dbReference>
<accession>A0A1I3KC91</accession>
<evidence type="ECO:0000313" key="5">
    <source>
        <dbReference type="EMBL" id="SFI70102.1"/>
    </source>
</evidence>
<dbReference type="EMBL" id="FORP01000001">
    <property type="protein sequence ID" value="SFI70102.1"/>
    <property type="molecule type" value="Genomic_DNA"/>
</dbReference>
<proteinExistence type="predicted"/>
<gene>
    <name evidence="5" type="ORF">SAMN05421835_101500</name>
</gene>
<reference evidence="5 6" key="1">
    <citation type="submission" date="2016-10" db="EMBL/GenBank/DDBJ databases">
        <authorList>
            <person name="de Groot N.N."/>
        </authorList>
    </citation>
    <scope>NUCLEOTIDE SEQUENCE [LARGE SCALE GENOMIC DNA]</scope>
    <source>
        <strain evidence="5 6">DSM 44468</strain>
    </source>
</reference>
<dbReference type="SUPFAM" id="SSF51905">
    <property type="entry name" value="FAD/NAD(P)-binding domain"/>
    <property type="match status" value="2"/>
</dbReference>
<dbReference type="Proteomes" id="UP000199025">
    <property type="component" value="Unassembled WGS sequence"/>
</dbReference>
<evidence type="ECO:0000256" key="2">
    <source>
        <dbReference type="ARBA" id="ARBA00022827"/>
    </source>
</evidence>
<dbReference type="Pfam" id="PF13738">
    <property type="entry name" value="Pyr_redox_3"/>
    <property type="match status" value="1"/>
</dbReference>
<dbReference type="OrthoDB" id="5168853at2"/>
<dbReference type="Gene3D" id="3.50.50.60">
    <property type="entry name" value="FAD/NAD(P)-binding domain"/>
    <property type="match status" value="2"/>
</dbReference>
<keyword evidence="2" id="KW-0274">FAD</keyword>
<dbReference type="AlphaFoldDB" id="A0A1I3KC91"/>
<evidence type="ECO:0000256" key="1">
    <source>
        <dbReference type="ARBA" id="ARBA00022630"/>
    </source>
</evidence>
<dbReference type="STRING" id="115433.SAMN05421835_101500"/>
<dbReference type="RefSeq" id="WP_091503993.1">
    <property type="nucleotide sequence ID" value="NZ_FORP01000001.1"/>
</dbReference>
<organism evidence="5 6">
    <name type="scientific">Amycolatopsis sacchari</name>
    <dbReference type="NCBI Taxonomy" id="115433"/>
    <lineage>
        <taxon>Bacteria</taxon>
        <taxon>Bacillati</taxon>
        <taxon>Actinomycetota</taxon>
        <taxon>Actinomycetes</taxon>
        <taxon>Pseudonocardiales</taxon>
        <taxon>Pseudonocardiaceae</taxon>
        <taxon>Amycolatopsis</taxon>
    </lineage>
</organism>
<protein>
    <submittedName>
        <fullName evidence="5">Predicted flavoprotein CzcO associated with the cation diffusion facilitator CzcD</fullName>
    </submittedName>
</protein>
<keyword evidence="1" id="KW-0285">Flavoprotein</keyword>
<keyword evidence="4" id="KW-0560">Oxidoreductase</keyword>
<keyword evidence="6" id="KW-1185">Reference proteome</keyword>
<evidence type="ECO:0000313" key="6">
    <source>
        <dbReference type="Proteomes" id="UP000199025"/>
    </source>
</evidence>
<sequence>MKMTQSGTSYDAVVVGAGFSGLYALHKLRDHLGLSVRLFEKGTSVGGTWHWNRYPGALSDSETYVYAYSFDDDLLQQQDLSTRYATQPQVLRYLESVVERKDLARDIQLDTTVNAARFDETANQWVISTSTGQTVTSRYLVTGLGPLSAANVPEIDGIDTFDGQVIHTSKWPETHDFTGKRVGVVGTGSTGVQLITAIASEVGELTVFQRTPQYCVPLRNRPLEPQEIADIRSNYKEIWNSVYNSGLGFGFVESEIPAMSVSPEQRRAIFEEAWQKGGGFYFMFGTFSDIGTNPEANEEAAAFIRTKIAEIVDDPETARKLTPTDYYARRPVCDSGYYATFNRDNVSLVDVRETPIVKVTPRGVVLSDGAEIGLDVLIFATGFDAVEGSYRSIDIRGRGGVKLADHWSEAPRGYLGMTVAGFPNLFTIFGPNSSFCNNPPMISSQVDWIGRTVGFLERSEHTLIEPTGAAEDRWMRQCEDIANQTLFPKVESWIFGHNVKGKPTTARFYMGGLSTYRGILDEVTENGYDGFVLSS</sequence>
<name>A0A1I3KC91_9PSEU</name>
<dbReference type="PANTHER" id="PTHR43098">
    <property type="entry name" value="L-ORNITHINE N(5)-MONOOXYGENASE-RELATED"/>
    <property type="match status" value="1"/>
</dbReference>
<dbReference type="InterPro" id="IPR036188">
    <property type="entry name" value="FAD/NAD-bd_sf"/>
</dbReference>
<dbReference type="GO" id="GO:0016709">
    <property type="term" value="F:oxidoreductase activity, acting on paired donors, with incorporation or reduction of molecular oxygen, NAD(P)H as one donor, and incorporation of one atom of oxygen"/>
    <property type="evidence" value="ECO:0007669"/>
    <property type="project" value="UniProtKB-ARBA"/>
</dbReference>